<dbReference type="PANTHER" id="PTHR33987">
    <property type="entry name" value="CALCINEURIN-LIKE METALLO-PHOSPHOESTERASE SUPERFAMILY PROTEIN"/>
    <property type="match status" value="1"/>
</dbReference>
<dbReference type="PANTHER" id="PTHR33987:SF1">
    <property type="entry name" value="CALCINEURIN-LIKE METALLO-PHOSPHOESTERASE SUPERFAMILY PROTEIN"/>
    <property type="match status" value="1"/>
</dbReference>
<protein>
    <submittedName>
        <fullName evidence="2">PhoD-like phosphatase</fullName>
    </submittedName>
</protein>
<dbReference type="Proteomes" id="UP000318995">
    <property type="component" value="Unassembled WGS sequence"/>
</dbReference>
<dbReference type="EMBL" id="SJPH01000002">
    <property type="protein sequence ID" value="TWT47770.1"/>
    <property type="molecule type" value="Genomic_DNA"/>
</dbReference>
<dbReference type="AlphaFoldDB" id="A0A5C5WAR0"/>
<keyword evidence="3" id="KW-1185">Reference proteome</keyword>
<dbReference type="RefSeq" id="WP_146572614.1">
    <property type="nucleotide sequence ID" value="NZ_SJPH01000002.1"/>
</dbReference>
<comment type="caution">
    <text evidence="2">The sequence shown here is derived from an EMBL/GenBank/DDBJ whole genome shotgun (WGS) entry which is preliminary data.</text>
</comment>
<dbReference type="Pfam" id="PF09423">
    <property type="entry name" value="PhoD"/>
    <property type="match status" value="1"/>
</dbReference>
<evidence type="ECO:0000259" key="1">
    <source>
        <dbReference type="Pfam" id="PF09423"/>
    </source>
</evidence>
<evidence type="ECO:0000313" key="2">
    <source>
        <dbReference type="EMBL" id="TWT47770.1"/>
    </source>
</evidence>
<accession>A0A5C5WAR0</accession>
<organism evidence="2 3">
    <name type="scientific">Botrimarina hoheduenensis</name>
    <dbReference type="NCBI Taxonomy" id="2528000"/>
    <lineage>
        <taxon>Bacteria</taxon>
        <taxon>Pseudomonadati</taxon>
        <taxon>Planctomycetota</taxon>
        <taxon>Planctomycetia</taxon>
        <taxon>Pirellulales</taxon>
        <taxon>Lacipirellulaceae</taxon>
        <taxon>Botrimarina</taxon>
    </lineage>
</organism>
<name>A0A5C5WAR0_9BACT</name>
<sequence>MTFLTRGSLKGLLALAVVLTTVCRPATGETPLSPERIDKIAFGSCAKQDLDQPIWDDIVAQQPDAFLFIGDNMYADRKHPPRSAGDIAAAYRKLGAKPGFRRLRRACPVLATWDDHDYGLNDAGGEFPFKEASQTVMLSFFREPADSPRWGREGVYGAWRFGPEDQRVQVLLLDTRYFRSPLREVPAEKRQGRGPYGPQPDGGGSLLGEAQWQWLEEQLSEPAAVRLIGSSVQVVSDEHGWEGWSNFPRERQRLYDLIDSTKARGVIFLSGDRHLAEISRSTEAGTPYPMWDFTSSGLTDPKQPAREPNRNRVGPLLKQTQFGMVRIDWSAGPQLTLEAIGLGGESLLSQQINLADLRVTPAPAVVQTN</sequence>
<gene>
    <name evidence="2" type="ORF">Pla111_13910</name>
</gene>
<dbReference type="OrthoDB" id="9815670at2"/>
<dbReference type="CDD" id="cd07389">
    <property type="entry name" value="MPP_PhoD"/>
    <property type="match status" value="1"/>
</dbReference>
<dbReference type="SUPFAM" id="SSF56300">
    <property type="entry name" value="Metallo-dependent phosphatases"/>
    <property type="match status" value="1"/>
</dbReference>
<dbReference type="InterPro" id="IPR018946">
    <property type="entry name" value="PhoD-like_MPP"/>
</dbReference>
<reference evidence="2 3" key="1">
    <citation type="submission" date="2019-02" db="EMBL/GenBank/DDBJ databases">
        <title>Deep-cultivation of Planctomycetes and their phenomic and genomic characterization uncovers novel biology.</title>
        <authorList>
            <person name="Wiegand S."/>
            <person name="Jogler M."/>
            <person name="Boedeker C."/>
            <person name="Pinto D."/>
            <person name="Vollmers J."/>
            <person name="Rivas-Marin E."/>
            <person name="Kohn T."/>
            <person name="Peeters S.H."/>
            <person name="Heuer A."/>
            <person name="Rast P."/>
            <person name="Oberbeckmann S."/>
            <person name="Bunk B."/>
            <person name="Jeske O."/>
            <person name="Meyerdierks A."/>
            <person name="Storesund J.E."/>
            <person name="Kallscheuer N."/>
            <person name="Luecker S."/>
            <person name="Lage O.M."/>
            <person name="Pohl T."/>
            <person name="Merkel B.J."/>
            <person name="Hornburger P."/>
            <person name="Mueller R.-W."/>
            <person name="Bruemmer F."/>
            <person name="Labrenz M."/>
            <person name="Spormann A.M."/>
            <person name="Op Den Camp H."/>
            <person name="Overmann J."/>
            <person name="Amann R."/>
            <person name="Jetten M.S.M."/>
            <person name="Mascher T."/>
            <person name="Medema M.H."/>
            <person name="Devos D.P."/>
            <person name="Kaster A.-K."/>
            <person name="Ovreas L."/>
            <person name="Rohde M."/>
            <person name="Galperin M.Y."/>
            <person name="Jogler C."/>
        </authorList>
    </citation>
    <scope>NUCLEOTIDE SEQUENCE [LARGE SCALE GENOMIC DNA]</scope>
    <source>
        <strain evidence="2 3">Pla111</strain>
    </source>
</reference>
<dbReference type="Gene3D" id="3.60.21.70">
    <property type="entry name" value="PhoD-like phosphatase"/>
    <property type="match status" value="1"/>
</dbReference>
<proteinExistence type="predicted"/>
<dbReference type="InterPro" id="IPR029052">
    <property type="entry name" value="Metallo-depent_PP-like"/>
</dbReference>
<feature type="domain" description="PhoD-like phosphatase metallophosphatase" evidence="1">
    <location>
        <begin position="44"/>
        <end position="308"/>
    </location>
</feature>
<evidence type="ECO:0000313" key="3">
    <source>
        <dbReference type="Proteomes" id="UP000318995"/>
    </source>
</evidence>
<dbReference type="InterPro" id="IPR038607">
    <property type="entry name" value="PhoD-like_sf"/>
</dbReference>